<dbReference type="Proteomes" id="UP000035100">
    <property type="component" value="Unassembled WGS sequence"/>
</dbReference>
<organism evidence="3 4">
    <name type="scientific">Wenxinia marina DSM 24838</name>
    <dbReference type="NCBI Taxonomy" id="1123501"/>
    <lineage>
        <taxon>Bacteria</taxon>
        <taxon>Pseudomonadati</taxon>
        <taxon>Pseudomonadota</taxon>
        <taxon>Alphaproteobacteria</taxon>
        <taxon>Rhodobacterales</taxon>
        <taxon>Roseobacteraceae</taxon>
        <taxon>Wenxinia</taxon>
    </lineage>
</organism>
<dbReference type="SUPFAM" id="SSF55144">
    <property type="entry name" value="LigT-like"/>
    <property type="match status" value="1"/>
</dbReference>
<dbReference type="GO" id="GO:0016874">
    <property type="term" value="F:ligase activity"/>
    <property type="evidence" value="ECO:0007669"/>
    <property type="project" value="UniProtKB-KW"/>
</dbReference>
<protein>
    <recommendedName>
        <fullName evidence="2">RNA 2',3'-cyclic phosphodiesterase</fullName>
        <shortName evidence="2">RNA 2',3'-CPDase</shortName>
        <ecNumber evidence="2">3.1.4.58</ecNumber>
    </recommendedName>
</protein>
<evidence type="ECO:0000256" key="2">
    <source>
        <dbReference type="HAMAP-Rule" id="MF_01940"/>
    </source>
</evidence>
<comment type="caution">
    <text evidence="3">The sequence shown here is derived from an EMBL/GenBank/DDBJ whole genome shotgun (WGS) entry which is preliminary data.</text>
</comment>
<comment type="similarity">
    <text evidence="2">Belongs to the 2H phosphoesterase superfamily. ThpR family.</text>
</comment>
<name>A0A0D0PBM0_9RHOB</name>
<dbReference type="NCBIfam" id="TIGR02258">
    <property type="entry name" value="2_5_ligase"/>
    <property type="match status" value="1"/>
</dbReference>
<keyword evidence="1 2" id="KW-0378">Hydrolase</keyword>
<dbReference type="EC" id="3.1.4.58" evidence="2"/>
<dbReference type="Pfam" id="PF13563">
    <property type="entry name" value="2_5_RNA_ligase2"/>
    <property type="match status" value="1"/>
</dbReference>
<dbReference type="Gene3D" id="3.90.1140.10">
    <property type="entry name" value="Cyclic phosphodiesterase"/>
    <property type="match status" value="1"/>
</dbReference>
<dbReference type="InterPro" id="IPR009097">
    <property type="entry name" value="Cyclic_Pdiesterase"/>
</dbReference>
<dbReference type="eggNOG" id="COG1514">
    <property type="taxonomic scope" value="Bacteria"/>
</dbReference>
<dbReference type="GO" id="GO:0008664">
    <property type="term" value="F:RNA 2',3'-cyclic 3'-phosphodiesterase activity"/>
    <property type="evidence" value="ECO:0007669"/>
    <property type="project" value="UniProtKB-EC"/>
</dbReference>
<dbReference type="RefSeq" id="WP_018301473.1">
    <property type="nucleotide sequence ID" value="NZ_KB902277.1"/>
</dbReference>
<accession>A0A0D0PBM0</accession>
<comment type="catalytic activity">
    <reaction evidence="2">
        <text>a 3'-end 2',3'-cyclophospho-ribonucleotide-RNA + H2O = a 3'-end 2'-phospho-ribonucleotide-RNA + H(+)</text>
        <dbReference type="Rhea" id="RHEA:11828"/>
        <dbReference type="Rhea" id="RHEA-COMP:10464"/>
        <dbReference type="Rhea" id="RHEA-COMP:17353"/>
        <dbReference type="ChEBI" id="CHEBI:15377"/>
        <dbReference type="ChEBI" id="CHEBI:15378"/>
        <dbReference type="ChEBI" id="CHEBI:83064"/>
        <dbReference type="ChEBI" id="CHEBI:173113"/>
        <dbReference type="EC" id="3.1.4.58"/>
    </reaction>
</comment>
<keyword evidence="4" id="KW-1185">Reference proteome</keyword>
<feature type="short sequence motif" description="HXTX 2" evidence="2">
    <location>
        <begin position="120"/>
        <end position="123"/>
    </location>
</feature>
<dbReference type="PANTHER" id="PTHR35561">
    <property type="entry name" value="RNA 2',3'-CYCLIC PHOSPHODIESTERASE"/>
    <property type="match status" value="1"/>
</dbReference>
<dbReference type="STRING" id="1123501.Wenmar_02570"/>
<feature type="short sequence motif" description="HXTX 1" evidence="2">
    <location>
        <begin position="36"/>
        <end position="39"/>
    </location>
</feature>
<dbReference type="AlphaFoldDB" id="A0A0D0PBM0"/>
<dbReference type="PANTHER" id="PTHR35561:SF1">
    <property type="entry name" value="RNA 2',3'-CYCLIC PHOSPHODIESTERASE"/>
    <property type="match status" value="1"/>
</dbReference>
<feature type="active site" description="Proton donor" evidence="2">
    <location>
        <position position="36"/>
    </location>
</feature>
<comment type="function">
    <text evidence="2">Hydrolyzes RNA 2',3'-cyclic phosphodiester to an RNA 2'-phosphomonoester.</text>
</comment>
<reference evidence="3 4" key="1">
    <citation type="submission" date="2013-01" db="EMBL/GenBank/DDBJ databases">
        <authorList>
            <person name="Fiebig A."/>
            <person name="Goeker M."/>
            <person name="Klenk H.-P.P."/>
        </authorList>
    </citation>
    <scope>NUCLEOTIDE SEQUENCE [LARGE SCALE GENOMIC DNA]</scope>
    <source>
        <strain evidence="3 4">DSM 24838</strain>
    </source>
</reference>
<feature type="active site" description="Proton acceptor" evidence="2">
    <location>
        <position position="120"/>
    </location>
</feature>
<gene>
    <name evidence="3" type="ORF">Wenmar_02570</name>
</gene>
<dbReference type="OrthoDB" id="9793819at2"/>
<dbReference type="InterPro" id="IPR004175">
    <property type="entry name" value="RNA_CPDase"/>
</dbReference>
<dbReference type="EMBL" id="AONG01000012">
    <property type="protein sequence ID" value="KIQ68841.1"/>
    <property type="molecule type" value="Genomic_DNA"/>
</dbReference>
<evidence type="ECO:0000313" key="3">
    <source>
        <dbReference type="EMBL" id="KIQ68841.1"/>
    </source>
</evidence>
<evidence type="ECO:0000313" key="4">
    <source>
        <dbReference type="Proteomes" id="UP000035100"/>
    </source>
</evidence>
<keyword evidence="3" id="KW-0436">Ligase</keyword>
<sequence length="188" mass="20375">MRCFVALPLPAGPVRALEAVQDGLKLGRPTDPEQMHLTLAFLGERPDADIEAAHEALSDIRRPAFEVRIRGLDTFRTPDGGLTIWAALADPAPVAALAAKVRSALHGVGLPLERRRFRPHVTLTRLSPAEATDEPAIARALARWSAFPCPPFTADEMVLYRSTLLKSGAVHDDLARYPLEGGSVAFEV</sequence>
<dbReference type="GO" id="GO:0004113">
    <property type="term" value="F:2',3'-cyclic-nucleotide 3'-phosphodiesterase activity"/>
    <property type="evidence" value="ECO:0007669"/>
    <property type="project" value="InterPro"/>
</dbReference>
<proteinExistence type="inferred from homology"/>
<dbReference type="HAMAP" id="MF_01940">
    <property type="entry name" value="RNA_CPDase"/>
    <property type="match status" value="1"/>
</dbReference>
<evidence type="ECO:0000256" key="1">
    <source>
        <dbReference type="ARBA" id="ARBA00022801"/>
    </source>
</evidence>